<evidence type="ECO:0000256" key="3">
    <source>
        <dbReference type="ARBA" id="ARBA00022617"/>
    </source>
</evidence>
<dbReference type="InterPro" id="IPR002401">
    <property type="entry name" value="Cyt_P450_E_grp-I"/>
</dbReference>
<dbReference type="AlphaFoldDB" id="A0A9D4WP69"/>
<keyword evidence="6 13" id="KW-1133">Transmembrane helix</keyword>
<protein>
    <recommendedName>
        <fullName evidence="16">Cytochrome P450</fullName>
    </recommendedName>
</protein>
<evidence type="ECO:0000256" key="10">
    <source>
        <dbReference type="ARBA" id="ARBA00023136"/>
    </source>
</evidence>
<comment type="cofactor">
    <cofactor evidence="11">
        <name>heme</name>
        <dbReference type="ChEBI" id="CHEBI:30413"/>
    </cofactor>
</comment>
<dbReference type="PROSITE" id="PS00086">
    <property type="entry name" value="CYTOCHROME_P450"/>
    <property type="match status" value="1"/>
</dbReference>
<dbReference type="Pfam" id="PF00067">
    <property type="entry name" value="p450"/>
    <property type="match status" value="1"/>
</dbReference>
<evidence type="ECO:0000256" key="8">
    <source>
        <dbReference type="ARBA" id="ARBA00023004"/>
    </source>
</evidence>
<dbReference type="GO" id="GO:0016020">
    <property type="term" value="C:membrane"/>
    <property type="evidence" value="ECO:0007669"/>
    <property type="project" value="UniProtKB-SubCell"/>
</dbReference>
<keyword evidence="15" id="KW-1185">Reference proteome</keyword>
<sequence>MEFVALSSQVLYVFTSIILVICLCLLTTLTYFWWILPKHKHVNLKKCGFDGPTPSFPFGNIKEMKRNSSFSSSLDITHNIHSIISPYYYSWQKSYGKVFIYWLGTEPFLYIADPEFLKIMSSKVLAKKWGKPSVFRKDREPMFGNGLVMAEGTTWVHHRHVIAPTFTPLNLKTMASMMVDATKKMIKRWNSQINSGHLEIDIEREIVATAGDIIAKASFGMGDEKGKLVFEQLRTLQMTLFKTKGYVGVPFEKFFNFKKTFEAKNIGKNVDKLMLSIIEDRMNSYDKKQHEQDLLGHLLKENHEIDGKLNKALTKKELVDECKTFFFGGYETTSLSITWTLLLLALHQDWQNQLRDEIKQVIGNIEKLDINLLADLKKMKCVMNEALRLYPPSPNVQRQTMEDIQLDNLKVPRGTNIWIDVVAMHHDVTIWGNDANKFKPERFMNDANGESNHKMGYLPFGFGGRSCVGRNLTFMEYKIVLTLLLSKFKFKVSPSYHHSPTIMLSLRPKHGLPLIVQPL</sequence>
<dbReference type="InterPro" id="IPR036396">
    <property type="entry name" value="Cyt_P450_sf"/>
</dbReference>
<evidence type="ECO:0000313" key="15">
    <source>
        <dbReference type="Proteomes" id="UP001058974"/>
    </source>
</evidence>
<evidence type="ECO:0000256" key="9">
    <source>
        <dbReference type="ARBA" id="ARBA00023033"/>
    </source>
</evidence>
<comment type="subcellular location">
    <subcellularLocation>
        <location evidence="1">Membrane</location>
        <topology evidence="1">Single-pass membrane protein</topology>
    </subcellularLocation>
</comment>
<reference evidence="14 15" key="1">
    <citation type="journal article" date="2022" name="Nat. Genet.">
        <title>Improved pea reference genome and pan-genome highlight genomic features and evolutionary characteristics.</title>
        <authorList>
            <person name="Yang T."/>
            <person name="Liu R."/>
            <person name="Luo Y."/>
            <person name="Hu S."/>
            <person name="Wang D."/>
            <person name="Wang C."/>
            <person name="Pandey M.K."/>
            <person name="Ge S."/>
            <person name="Xu Q."/>
            <person name="Li N."/>
            <person name="Li G."/>
            <person name="Huang Y."/>
            <person name="Saxena R.K."/>
            <person name="Ji Y."/>
            <person name="Li M."/>
            <person name="Yan X."/>
            <person name="He Y."/>
            <person name="Liu Y."/>
            <person name="Wang X."/>
            <person name="Xiang C."/>
            <person name="Varshney R.K."/>
            <person name="Ding H."/>
            <person name="Gao S."/>
            <person name="Zong X."/>
        </authorList>
    </citation>
    <scope>NUCLEOTIDE SEQUENCE [LARGE SCALE GENOMIC DNA]</scope>
    <source>
        <strain evidence="14 15">cv. Zhongwan 6</strain>
    </source>
</reference>
<comment type="caution">
    <text evidence="14">The sequence shown here is derived from an EMBL/GenBank/DDBJ whole genome shotgun (WGS) entry which is preliminary data.</text>
</comment>
<dbReference type="SUPFAM" id="SSF48264">
    <property type="entry name" value="Cytochrome P450"/>
    <property type="match status" value="1"/>
</dbReference>
<evidence type="ECO:0000256" key="13">
    <source>
        <dbReference type="SAM" id="Phobius"/>
    </source>
</evidence>
<dbReference type="PANTHER" id="PTHR24282:SF149">
    <property type="entry name" value="CYTOCHROME P450 FAMILY 72 PROTEIN"/>
    <property type="match status" value="1"/>
</dbReference>
<evidence type="ECO:0000256" key="11">
    <source>
        <dbReference type="PIRSR" id="PIRSR602401-1"/>
    </source>
</evidence>
<evidence type="ECO:0000256" key="2">
    <source>
        <dbReference type="ARBA" id="ARBA00010617"/>
    </source>
</evidence>
<name>A0A9D4WP69_PEA</name>
<evidence type="ECO:0008006" key="16">
    <source>
        <dbReference type="Google" id="ProtNLM"/>
    </source>
</evidence>
<dbReference type="InterPro" id="IPR017972">
    <property type="entry name" value="Cyt_P450_CS"/>
</dbReference>
<keyword evidence="8 11" id="KW-0408">Iron</keyword>
<dbReference type="GO" id="GO:0005506">
    <property type="term" value="F:iron ion binding"/>
    <property type="evidence" value="ECO:0007669"/>
    <property type="project" value="InterPro"/>
</dbReference>
<evidence type="ECO:0000256" key="7">
    <source>
        <dbReference type="ARBA" id="ARBA00023002"/>
    </source>
</evidence>
<evidence type="ECO:0000313" key="14">
    <source>
        <dbReference type="EMBL" id="KAI5405182.1"/>
    </source>
</evidence>
<dbReference type="GO" id="GO:0020037">
    <property type="term" value="F:heme binding"/>
    <property type="evidence" value="ECO:0007669"/>
    <property type="project" value="InterPro"/>
</dbReference>
<dbReference type="Proteomes" id="UP001058974">
    <property type="component" value="Chromosome 5"/>
</dbReference>
<evidence type="ECO:0000256" key="5">
    <source>
        <dbReference type="ARBA" id="ARBA00022723"/>
    </source>
</evidence>
<gene>
    <name evidence="14" type="ORF">KIW84_052091</name>
</gene>
<keyword evidence="5 11" id="KW-0479">Metal-binding</keyword>
<dbReference type="PRINTS" id="PR00385">
    <property type="entry name" value="P450"/>
</dbReference>
<accession>A0A9D4WP69</accession>
<feature type="binding site" description="axial binding residue" evidence="11">
    <location>
        <position position="467"/>
    </location>
    <ligand>
        <name>heme</name>
        <dbReference type="ChEBI" id="CHEBI:30413"/>
    </ligand>
    <ligandPart>
        <name>Fe</name>
        <dbReference type="ChEBI" id="CHEBI:18248"/>
    </ligandPart>
</feature>
<dbReference type="PANTHER" id="PTHR24282">
    <property type="entry name" value="CYTOCHROME P450 FAMILY MEMBER"/>
    <property type="match status" value="1"/>
</dbReference>
<keyword evidence="9 12" id="KW-0503">Monooxygenase</keyword>
<dbReference type="InterPro" id="IPR001128">
    <property type="entry name" value="Cyt_P450"/>
</dbReference>
<evidence type="ECO:0000256" key="1">
    <source>
        <dbReference type="ARBA" id="ARBA00004167"/>
    </source>
</evidence>
<organism evidence="14 15">
    <name type="scientific">Pisum sativum</name>
    <name type="common">Garden pea</name>
    <name type="synonym">Lathyrus oleraceus</name>
    <dbReference type="NCBI Taxonomy" id="3888"/>
    <lineage>
        <taxon>Eukaryota</taxon>
        <taxon>Viridiplantae</taxon>
        <taxon>Streptophyta</taxon>
        <taxon>Embryophyta</taxon>
        <taxon>Tracheophyta</taxon>
        <taxon>Spermatophyta</taxon>
        <taxon>Magnoliopsida</taxon>
        <taxon>eudicotyledons</taxon>
        <taxon>Gunneridae</taxon>
        <taxon>Pentapetalae</taxon>
        <taxon>rosids</taxon>
        <taxon>fabids</taxon>
        <taxon>Fabales</taxon>
        <taxon>Fabaceae</taxon>
        <taxon>Papilionoideae</taxon>
        <taxon>50 kb inversion clade</taxon>
        <taxon>NPAAA clade</taxon>
        <taxon>Hologalegina</taxon>
        <taxon>IRL clade</taxon>
        <taxon>Fabeae</taxon>
        <taxon>Lathyrus</taxon>
    </lineage>
</organism>
<keyword evidence="7 12" id="KW-0560">Oxidoreductase</keyword>
<evidence type="ECO:0000256" key="4">
    <source>
        <dbReference type="ARBA" id="ARBA00022692"/>
    </source>
</evidence>
<dbReference type="PRINTS" id="PR00463">
    <property type="entry name" value="EP450I"/>
</dbReference>
<comment type="similarity">
    <text evidence="2 12">Belongs to the cytochrome P450 family.</text>
</comment>
<feature type="transmembrane region" description="Helical" evidence="13">
    <location>
        <begin position="12"/>
        <end position="36"/>
    </location>
</feature>
<keyword evidence="10 13" id="KW-0472">Membrane</keyword>
<evidence type="ECO:0000256" key="12">
    <source>
        <dbReference type="RuleBase" id="RU000461"/>
    </source>
</evidence>
<proteinExistence type="inferred from homology"/>
<keyword evidence="4 13" id="KW-0812">Transmembrane</keyword>
<dbReference type="GO" id="GO:0004497">
    <property type="term" value="F:monooxygenase activity"/>
    <property type="evidence" value="ECO:0007669"/>
    <property type="project" value="UniProtKB-KW"/>
</dbReference>
<dbReference type="InterPro" id="IPR050665">
    <property type="entry name" value="Cytochrome_P450_Monooxygen"/>
</dbReference>
<dbReference type="EMBL" id="JAMSHJ010000005">
    <property type="protein sequence ID" value="KAI5405182.1"/>
    <property type="molecule type" value="Genomic_DNA"/>
</dbReference>
<dbReference type="GO" id="GO:0016705">
    <property type="term" value="F:oxidoreductase activity, acting on paired donors, with incorporation or reduction of molecular oxygen"/>
    <property type="evidence" value="ECO:0007669"/>
    <property type="project" value="InterPro"/>
</dbReference>
<dbReference type="Gene3D" id="1.10.630.10">
    <property type="entry name" value="Cytochrome P450"/>
    <property type="match status" value="1"/>
</dbReference>
<dbReference type="OrthoDB" id="1470350at2759"/>
<dbReference type="Gramene" id="Psat05G0209100-T1">
    <property type="protein sequence ID" value="KAI5405182.1"/>
    <property type="gene ID" value="KIW84_052091"/>
</dbReference>
<evidence type="ECO:0000256" key="6">
    <source>
        <dbReference type="ARBA" id="ARBA00022989"/>
    </source>
</evidence>
<keyword evidence="3 11" id="KW-0349">Heme</keyword>